<feature type="transmembrane region" description="Helical" evidence="1">
    <location>
        <begin position="81"/>
        <end position="101"/>
    </location>
</feature>
<gene>
    <name evidence="3" type="ORF">MNBD_ALPHA09-2056</name>
</gene>
<accession>A0A3B0T6U2</accession>
<protein>
    <recommendedName>
        <fullName evidence="2">DUF2062 domain-containing protein</fullName>
    </recommendedName>
</protein>
<keyword evidence="1" id="KW-0812">Transmembrane</keyword>
<keyword evidence="1" id="KW-0472">Membrane</keyword>
<feature type="transmembrane region" description="Helical" evidence="1">
    <location>
        <begin position="168"/>
        <end position="189"/>
    </location>
</feature>
<keyword evidence="1" id="KW-1133">Transmembrane helix</keyword>
<sequence>MLFKSKYKPTIPHIMREWVWPKAGWLRWSQYVWRRVWRLADSPHTVAIGLAAGAFASFTPFMGFHFVVAFVAAWVVRGSMLAAAIGTSIGNPLTFPFIWYATFNIGNWILGGKAKSGDVDLTEMVGHVWNEIYFRVASVFSAAPDGPLDGVNNAWLEVFWPLIKPMTVGGLVLGPICGAALYFPVRAAVQSYQTRRRERLIARHLVPSPRGPDQATS</sequence>
<dbReference type="PANTHER" id="PTHR40547:SF1">
    <property type="entry name" value="SLL0298 PROTEIN"/>
    <property type="match status" value="1"/>
</dbReference>
<dbReference type="PANTHER" id="PTHR40547">
    <property type="entry name" value="SLL0298 PROTEIN"/>
    <property type="match status" value="1"/>
</dbReference>
<proteinExistence type="predicted"/>
<feature type="domain" description="DUF2062" evidence="2">
    <location>
        <begin position="26"/>
        <end position="197"/>
    </location>
</feature>
<dbReference type="AlphaFoldDB" id="A0A3B0T6U2"/>
<evidence type="ECO:0000256" key="1">
    <source>
        <dbReference type="SAM" id="Phobius"/>
    </source>
</evidence>
<evidence type="ECO:0000259" key="2">
    <source>
        <dbReference type="Pfam" id="PF09835"/>
    </source>
</evidence>
<reference evidence="3" key="1">
    <citation type="submission" date="2018-06" db="EMBL/GenBank/DDBJ databases">
        <authorList>
            <person name="Zhirakovskaya E."/>
        </authorList>
    </citation>
    <scope>NUCLEOTIDE SEQUENCE</scope>
</reference>
<dbReference type="Pfam" id="PF09835">
    <property type="entry name" value="DUF2062"/>
    <property type="match status" value="1"/>
</dbReference>
<dbReference type="InterPro" id="IPR018639">
    <property type="entry name" value="DUF2062"/>
</dbReference>
<feature type="transmembrane region" description="Helical" evidence="1">
    <location>
        <begin position="46"/>
        <end position="74"/>
    </location>
</feature>
<name>A0A3B0T6U2_9ZZZZ</name>
<organism evidence="3">
    <name type="scientific">hydrothermal vent metagenome</name>
    <dbReference type="NCBI Taxonomy" id="652676"/>
    <lineage>
        <taxon>unclassified sequences</taxon>
        <taxon>metagenomes</taxon>
        <taxon>ecological metagenomes</taxon>
    </lineage>
</organism>
<dbReference type="EMBL" id="UOEM01000048">
    <property type="protein sequence ID" value="VAW12580.1"/>
    <property type="molecule type" value="Genomic_DNA"/>
</dbReference>
<evidence type="ECO:0000313" key="3">
    <source>
        <dbReference type="EMBL" id="VAW12580.1"/>
    </source>
</evidence>